<dbReference type="OrthoDB" id="8965940at2"/>
<dbReference type="AlphaFoldDB" id="A0A316EZL2"/>
<reference evidence="1 2" key="1">
    <citation type="submission" date="2018-05" db="EMBL/GenBank/DDBJ databases">
        <title>Genomic Encyclopedia of Type Strains, Phase IV (KMG-V): Genome sequencing to study the core and pangenomes of soil and plant-associated prokaryotes.</title>
        <authorList>
            <person name="Whitman W."/>
        </authorList>
    </citation>
    <scope>NUCLEOTIDE SEQUENCE [LARGE SCALE GENOMIC DNA]</scope>
    <source>
        <strain evidence="1 2">SLV-132</strain>
    </source>
</reference>
<accession>A0A316EZL2</accession>
<keyword evidence="2" id="KW-1185">Reference proteome</keyword>
<evidence type="ECO:0000313" key="2">
    <source>
        <dbReference type="Proteomes" id="UP000245754"/>
    </source>
</evidence>
<comment type="caution">
    <text evidence="1">The sequence shown here is derived from an EMBL/GenBank/DDBJ whole genome shotgun (WGS) entry which is preliminary data.</text>
</comment>
<dbReference type="InterPro" id="IPR058891">
    <property type="entry name" value="CPPA"/>
</dbReference>
<name>A0A316EZL2_9BURK</name>
<evidence type="ECO:0000313" key="1">
    <source>
        <dbReference type="EMBL" id="PWK37492.1"/>
    </source>
</evidence>
<gene>
    <name evidence="1" type="ORF">C7419_1011374</name>
</gene>
<proteinExistence type="predicted"/>
<protein>
    <submittedName>
        <fullName evidence="1">Uncharacterized protein</fullName>
    </submittedName>
</protein>
<sequence length="129" mass="14495">MEDLVRVHNEYDRQVLAWLRVRVGDAALQSAAHQAATDGEKPYLSTICRSLGLRPPSRGTFREEAARTHRAVGERYLARIRQILGADQPEPDRATAASHRPARPFSRPFQRPFPSPSPRPASRLQGSLF</sequence>
<dbReference type="Pfam" id="PF25860">
    <property type="entry name" value="CPPA"/>
    <property type="match status" value="1"/>
</dbReference>
<dbReference type="Proteomes" id="UP000245754">
    <property type="component" value="Unassembled WGS sequence"/>
</dbReference>
<dbReference type="EMBL" id="QGGT01000001">
    <property type="protein sequence ID" value="PWK37492.1"/>
    <property type="molecule type" value="Genomic_DNA"/>
</dbReference>
<organism evidence="1 2">
    <name type="scientific">Cupriavidus plantarum</name>
    <dbReference type="NCBI Taxonomy" id="942865"/>
    <lineage>
        <taxon>Bacteria</taxon>
        <taxon>Pseudomonadati</taxon>
        <taxon>Pseudomonadota</taxon>
        <taxon>Betaproteobacteria</taxon>
        <taxon>Burkholderiales</taxon>
        <taxon>Burkholderiaceae</taxon>
        <taxon>Cupriavidus</taxon>
    </lineage>
</organism>